<evidence type="ECO:0000313" key="9">
    <source>
        <dbReference type="Proteomes" id="UP001320715"/>
    </source>
</evidence>
<feature type="domain" description="Polysaccharide chain length determinant N-terminal" evidence="7">
    <location>
        <begin position="12"/>
        <end position="103"/>
    </location>
</feature>
<evidence type="ECO:0000259" key="7">
    <source>
        <dbReference type="Pfam" id="PF02706"/>
    </source>
</evidence>
<dbReference type="PANTHER" id="PTHR32309:SF13">
    <property type="entry name" value="FERRIC ENTEROBACTIN TRANSPORT PROTEIN FEPE"/>
    <property type="match status" value="1"/>
</dbReference>
<keyword evidence="2" id="KW-1003">Cell membrane</keyword>
<gene>
    <name evidence="8" type="ORF">GTW23_18245</name>
</gene>
<name>A0ABT1CVD5_9HYPH</name>
<evidence type="ECO:0000313" key="8">
    <source>
        <dbReference type="EMBL" id="MCO6410128.1"/>
    </source>
</evidence>
<keyword evidence="5 6" id="KW-0472">Membrane</keyword>
<dbReference type="InterPro" id="IPR003856">
    <property type="entry name" value="LPS_length_determ_N"/>
</dbReference>
<dbReference type="PANTHER" id="PTHR32309">
    <property type="entry name" value="TYROSINE-PROTEIN KINASE"/>
    <property type="match status" value="1"/>
</dbReference>
<keyword evidence="3 6" id="KW-0812">Transmembrane</keyword>
<keyword evidence="4 6" id="KW-1133">Transmembrane helix</keyword>
<evidence type="ECO:0000256" key="3">
    <source>
        <dbReference type="ARBA" id="ARBA00022692"/>
    </source>
</evidence>
<comment type="subcellular location">
    <subcellularLocation>
        <location evidence="1">Cell membrane</location>
        <topology evidence="1">Multi-pass membrane protein</topology>
    </subcellularLocation>
</comment>
<dbReference type="RefSeq" id="WP_152009188.1">
    <property type="nucleotide sequence ID" value="NZ_CP159480.1"/>
</dbReference>
<dbReference type="SUPFAM" id="SSF52540">
    <property type="entry name" value="P-loop containing nucleoside triphosphate hydrolases"/>
    <property type="match status" value="1"/>
</dbReference>
<evidence type="ECO:0000256" key="5">
    <source>
        <dbReference type="ARBA" id="ARBA00023136"/>
    </source>
</evidence>
<dbReference type="InterPro" id="IPR050445">
    <property type="entry name" value="Bact_polysacc_biosynth/exp"/>
</dbReference>
<sequence length="710" mass="76022">MSVSPMTQADVDIDLGRLVKAVWEKRVLVAGLTAAAAGLAFIVTGLLNPLYKSETRLLIETREPVYSSDQNQTNSDTTFDDRAVTSQVEILRSTDLVKQVARTLDLSSREEFDPAANPSAISDILVMLGLKKNPLDVPAEERILKEFYKKLDVYAVPESRVIGIEFSSQDEALAAQVPNALVDAYLAFQSGAKLETNTDASAWLEPEIARLREKVRESESKVAEYRAQTGLLLVNQQDTIAAKQLSDISTELSRVRGERADSEARAQQVRTALQNGQAVDAVSDVLDSPVIQRLRESEGNIRAQLADVSTTLLDAHPRMKGLRAQLADVEQQIVSEIRKVLSSLESNARVARLREEELVAQLNELKAGSAREGEEAVELRSLEREAAAQRELLETYLSRYREAASRTEPKALPADARVISRAVPASEAYFPKTGPIIIVAALSAFLLSSIGVMLGELFSGRALRPSSALVGDPTAAPVMANQAAAVPVAAAFAPSGDQSESHSAALPQISNDADDFSVEAVAEQLITDQTPVAVCVSPEGDEGSAAAVMLTRTVAGDGLKTVLIDLTGSACPTELMAESTRLPGLTDLMCGETSIADSIHPDRLSSAHVIPRGNANARRAMRAIDRLPMIIDALTEAYDLVVVECGAADAASVARIARAERSEIVLSILRSGEAEIATLLAEFNAQGFDDILLMTPGEPVSPLGNRSSAA</sequence>
<feature type="transmembrane region" description="Helical" evidence="6">
    <location>
        <begin position="27"/>
        <end position="47"/>
    </location>
</feature>
<dbReference type="Gene3D" id="3.40.50.300">
    <property type="entry name" value="P-loop containing nucleotide triphosphate hydrolases"/>
    <property type="match status" value="1"/>
</dbReference>
<proteinExistence type="predicted"/>
<accession>A0ABT1CVD5</accession>
<comment type="caution">
    <text evidence="8">The sequence shown here is derived from an EMBL/GenBank/DDBJ whole genome shotgun (WGS) entry which is preliminary data.</text>
</comment>
<dbReference type="EMBL" id="JAAAML010000003">
    <property type="protein sequence ID" value="MCO6410128.1"/>
    <property type="molecule type" value="Genomic_DNA"/>
</dbReference>
<dbReference type="InterPro" id="IPR027417">
    <property type="entry name" value="P-loop_NTPase"/>
</dbReference>
<keyword evidence="9" id="KW-1185">Reference proteome</keyword>
<dbReference type="Proteomes" id="UP001320715">
    <property type="component" value="Unassembled WGS sequence"/>
</dbReference>
<evidence type="ECO:0000256" key="4">
    <source>
        <dbReference type="ARBA" id="ARBA00022989"/>
    </source>
</evidence>
<evidence type="ECO:0000256" key="2">
    <source>
        <dbReference type="ARBA" id="ARBA00022475"/>
    </source>
</evidence>
<reference evidence="8 9" key="1">
    <citation type="submission" date="2020-01" db="EMBL/GenBank/DDBJ databases">
        <title>Genomes of bacteria type strains.</title>
        <authorList>
            <person name="Chen J."/>
            <person name="Zhu S."/>
            <person name="Yang J."/>
        </authorList>
    </citation>
    <scope>NUCLEOTIDE SEQUENCE [LARGE SCALE GENOMIC DNA]</scope>
    <source>
        <strain evidence="8 9">DSM 16655</strain>
    </source>
</reference>
<organism evidence="8 9">
    <name type="scientific">Hoeflea alexandrii</name>
    <dbReference type="NCBI Taxonomy" id="288436"/>
    <lineage>
        <taxon>Bacteria</taxon>
        <taxon>Pseudomonadati</taxon>
        <taxon>Pseudomonadota</taxon>
        <taxon>Alphaproteobacteria</taxon>
        <taxon>Hyphomicrobiales</taxon>
        <taxon>Rhizobiaceae</taxon>
        <taxon>Hoeflea</taxon>
    </lineage>
</organism>
<evidence type="ECO:0000256" key="6">
    <source>
        <dbReference type="SAM" id="Phobius"/>
    </source>
</evidence>
<dbReference type="Pfam" id="PF02706">
    <property type="entry name" value="Wzz"/>
    <property type="match status" value="1"/>
</dbReference>
<protein>
    <submittedName>
        <fullName evidence="8">Chain-length determining protein</fullName>
    </submittedName>
</protein>
<evidence type="ECO:0000256" key="1">
    <source>
        <dbReference type="ARBA" id="ARBA00004651"/>
    </source>
</evidence>